<evidence type="ECO:0000313" key="3">
    <source>
        <dbReference type="EMBL" id="SFE84675.1"/>
    </source>
</evidence>
<evidence type="ECO:0000259" key="2">
    <source>
        <dbReference type="SMART" id="SM00014"/>
    </source>
</evidence>
<gene>
    <name evidence="3" type="ORF">SAMN05444380_12049</name>
</gene>
<dbReference type="Gene3D" id="1.20.144.10">
    <property type="entry name" value="Phosphatidic acid phosphatase type 2/haloperoxidase"/>
    <property type="match status" value="1"/>
</dbReference>
<keyword evidence="1" id="KW-0812">Transmembrane</keyword>
<keyword evidence="1" id="KW-1133">Transmembrane helix</keyword>
<feature type="domain" description="Phosphatidic acid phosphatase type 2/haloperoxidase" evidence="2">
    <location>
        <begin position="114"/>
        <end position="214"/>
    </location>
</feature>
<dbReference type="AlphaFoldDB" id="A0A1I2DVP5"/>
<dbReference type="STRING" id="385682.SAMN05444380_12049"/>
<name>A0A1I2DVP5_9BACT</name>
<accession>A0A1I2DVP5</accession>
<dbReference type="InterPro" id="IPR000326">
    <property type="entry name" value="PAP2/HPO"/>
</dbReference>
<keyword evidence="4" id="KW-1185">Reference proteome</keyword>
<organism evidence="3 4">
    <name type="scientific">Thermophagus xiamenensis</name>
    <dbReference type="NCBI Taxonomy" id="385682"/>
    <lineage>
        <taxon>Bacteria</taxon>
        <taxon>Pseudomonadati</taxon>
        <taxon>Bacteroidota</taxon>
        <taxon>Bacteroidia</taxon>
        <taxon>Marinilabiliales</taxon>
        <taxon>Marinilabiliaceae</taxon>
        <taxon>Thermophagus</taxon>
    </lineage>
</organism>
<protein>
    <submittedName>
        <fullName evidence="3">PAP2 superfamily protein</fullName>
    </submittedName>
</protein>
<feature type="transmembrane region" description="Helical" evidence="1">
    <location>
        <begin position="171"/>
        <end position="190"/>
    </location>
</feature>
<dbReference type="eggNOG" id="COG0671">
    <property type="taxonomic scope" value="Bacteria"/>
</dbReference>
<evidence type="ECO:0000313" key="4">
    <source>
        <dbReference type="Proteomes" id="UP000181976"/>
    </source>
</evidence>
<dbReference type="Pfam" id="PF01569">
    <property type="entry name" value="PAP2"/>
    <property type="match status" value="1"/>
</dbReference>
<feature type="transmembrane region" description="Helical" evidence="1">
    <location>
        <begin position="114"/>
        <end position="132"/>
    </location>
</feature>
<dbReference type="Proteomes" id="UP000181976">
    <property type="component" value="Unassembled WGS sequence"/>
</dbReference>
<evidence type="ECO:0000256" key="1">
    <source>
        <dbReference type="SAM" id="Phobius"/>
    </source>
</evidence>
<dbReference type="EMBL" id="FONA01000020">
    <property type="protein sequence ID" value="SFE84675.1"/>
    <property type="molecule type" value="Genomic_DNA"/>
</dbReference>
<dbReference type="CDD" id="cd03394">
    <property type="entry name" value="PAP2_like_5"/>
    <property type="match status" value="1"/>
</dbReference>
<dbReference type="RefSeq" id="WP_074964389.1">
    <property type="nucleotide sequence ID" value="NZ_FONA01000020.1"/>
</dbReference>
<proteinExistence type="predicted"/>
<sequence length="253" mass="28424">MTGRKVLIMILVSLPFSFKIFGQEFSSDTISSDKKLEFKYSLLIIPTVLIGYGTVGIESDGLKNLNAEIKEELNENIDEKLTIDDFSQYAPTLTVYALNSLGIKGKNNFRKRTTILATSFLIMTATVSSLKLTTNITRPDGSSNNSFPSGHTSTAFMGAEFLWQEYKDVSAWYGITGYVIATGTGFFRMYNDRHWLTDVTTGAGIGILSTKIAYWVNPYISKKLFPNRNKQSASILYPYYNGEQWCVCFALRF</sequence>
<keyword evidence="1" id="KW-0472">Membrane</keyword>
<dbReference type="InterPro" id="IPR036938">
    <property type="entry name" value="PAP2/HPO_sf"/>
</dbReference>
<reference evidence="3 4" key="1">
    <citation type="submission" date="2016-10" db="EMBL/GenBank/DDBJ databases">
        <authorList>
            <person name="de Groot N.N."/>
        </authorList>
    </citation>
    <scope>NUCLEOTIDE SEQUENCE [LARGE SCALE GENOMIC DNA]</scope>
    <source>
        <strain evidence="3 4">DSM 19012</strain>
    </source>
</reference>
<dbReference type="SMART" id="SM00014">
    <property type="entry name" value="acidPPc"/>
    <property type="match status" value="1"/>
</dbReference>
<dbReference type="SUPFAM" id="SSF48317">
    <property type="entry name" value="Acid phosphatase/Vanadium-dependent haloperoxidase"/>
    <property type="match status" value="1"/>
</dbReference>
<dbReference type="InParanoid" id="A0A1I2DVP5"/>